<evidence type="ECO:0000313" key="16">
    <source>
        <dbReference type="Proteomes" id="UP000589036"/>
    </source>
</evidence>
<dbReference type="GO" id="GO:0016787">
    <property type="term" value="F:hydrolase activity"/>
    <property type="evidence" value="ECO:0007669"/>
    <property type="project" value="UniProtKB-KW"/>
</dbReference>
<evidence type="ECO:0000256" key="11">
    <source>
        <dbReference type="RuleBase" id="RU000492"/>
    </source>
</evidence>
<dbReference type="PROSITE" id="PS00039">
    <property type="entry name" value="DEAD_ATP_HELICASE"/>
    <property type="match status" value="1"/>
</dbReference>
<dbReference type="InterPro" id="IPR057325">
    <property type="entry name" value="DeaD_dimer"/>
</dbReference>
<feature type="domain" description="DEAD-box RNA helicase Q" evidence="14">
    <location>
        <begin position="10"/>
        <end position="38"/>
    </location>
</feature>
<dbReference type="EMBL" id="JACCCC010000001">
    <property type="protein sequence ID" value="NYE50479.1"/>
    <property type="molecule type" value="Genomic_DNA"/>
</dbReference>
<evidence type="ECO:0000256" key="7">
    <source>
        <dbReference type="ARBA" id="ARBA00023016"/>
    </source>
</evidence>
<name>A0A852U2P7_9ACTN</name>
<dbReference type="Proteomes" id="UP000589036">
    <property type="component" value="Unassembled WGS sequence"/>
</dbReference>
<keyword evidence="6 11" id="KW-0067">ATP-binding</keyword>
<protein>
    <recommendedName>
        <fullName evidence="1">RNA helicase</fullName>
        <ecNumber evidence="1">3.6.4.13</ecNumber>
    </recommendedName>
</protein>
<comment type="similarity">
    <text evidence="8 11">Belongs to the DEAD box helicase family.</text>
</comment>
<sequence>MTPNATDGTIGFADLSLRPELLDALSGLGYEEPTPIQREAIPPLLEGRDLLGQAATGTGKTAAFALPVLQRMSPDGRGAEPMALVLVPTRELAVQLSEAIHRYGRELGVRVLPIYGGQPIGRQLRALERGVDVVVATPGRALDHMSRGTLPLSGLETVILDEADEMLDMGFAEDIEAILKDTPDDCQTVLFSATMPPRINGIARRHLRDPIRIQIARETAAPGEAPLVRQSAYVVPRAHKPAALGRLLDAEAPTATVVFCRTRGEVDQLTETLNGRGYRAEALHGGMSQEQRDRVMGRLRSGTADLLVATDVAARGLDIEQLTHVVNYNVPSASDSYVHRIGRVGRAGREGVAITLVEPREHRMLKSIRRATEGKITVEKVPTVADMRARRLELTCAALRESLLEDDLERFRVVVETLADEFDVMEVALAAVKLAHEACGPAADEEEIPEIAVKPGRDKRGLRDAAGRGERRGRTAAGGMTRLFVGAGRSARIRPQDLVGAIAGESGLSGRDIGAIEIADRFSLVEIPESAADEVVAALRGSTIKGKKTVVRRDAR</sequence>
<evidence type="ECO:0000256" key="8">
    <source>
        <dbReference type="ARBA" id="ARBA00038437"/>
    </source>
</evidence>
<dbReference type="Gene3D" id="3.40.50.300">
    <property type="entry name" value="P-loop containing nucleotide triphosphate hydrolases"/>
    <property type="match status" value="2"/>
</dbReference>
<dbReference type="InterPro" id="IPR000629">
    <property type="entry name" value="RNA-helicase_DEAD-box_CS"/>
</dbReference>
<dbReference type="PROSITE" id="PS51192">
    <property type="entry name" value="HELICASE_ATP_BIND_1"/>
    <property type="match status" value="1"/>
</dbReference>
<feature type="domain" description="Helicase ATP-binding" evidence="12">
    <location>
        <begin position="41"/>
        <end position="213"/>
    </location>
</feature>
<evidence type="ECO:0000256" key="3">
    <source>
        <dbReference type="ARBA" id="ARBA00022741"/>
    </source>
</evidence>
<keyword evidence="16" id="KW-1185">Reference proteome</keyword>
<dbReference type="SUPFAM" id="SSF52540">
    <property type="entry name" value="P-loop containing nucleoside triphosphate hydrolases"/>
    <property type="match status" value="1"/>
</dbReference>
<feature type="short sequence motif" description="Q motif" evidence="10">
    <location>
        <begin position="10"/>
        <end position="38"/>
    </location>
</feature>
<dbReference type="InterPro" id="IPR012677">
    <property type="entry name" value="Nucleotide-bd_a/b_plait_sf"/>
</dbReference>
<dbReference type="Gene3D" id="3.30.70.330">
    <property type="match status" value="1"/>
</dbReference>
<dbReference type="SMART" id="SM00490">
    <property type="entry name" value="HELICc"/>
    <property type="match status" value="1"/>
</dbReference>
<dbReference type="GO" id="GO:0003724">
    <property type="term" value="F:RNA helicase activity"/>
    <property type="evidence" value="ECO:0007669"/>
    <property type="project" value="UniProtKB-EC"/>
</dbReference>
<dbReference type="AlphaFoldDB" id="A0A852U2P7"/>
<dbReference type="SMART" id="SM00487">
    <property type="entry name" value="DEXDc"/>
    <property type="match status" value="1"/>
</dbReference>
<evidence type="ECO:0000256" key="9">
    <source>
        <dbReference type="ARBA" id="ARBA00047984"/>
    </source>
</evidence>
<dbReference type="PROSITE" id="PS51194">
    <property type="entry name" value="HELICASE_CTER"/>
    <property type="match status" value="1"/>
</dbReference>
<dbReference type="Pfam" id="PF00271">
    <property type="entry name" value="Helicase_C"/>
    <property type="match status" value="1"/>
</dbReference>
<accession>A0A852U2P7</accession>
<gene>
    <name evidence="15" type="ORF">HDA32_005599</name>
</gene>
<dbReference type="InterPro" id="IPR044742">
    <property type="entry name" value="DEAD/DEAH_RhlB"/>
</dbReference>
<dbReference type="PANTHER" id="PTHR47959">
    <property type="entry name" value="ATP-DEPENDENT RNA HELICASE RHLE-RELATED"/>
    <property type="match status" value="1"/>
</dbReference>
<evidence type="ECO:0000259" key="14">
    <source>
        <dbReference type="PROSITE" id="PS51195"/>
    </source>
</evidence>
<evidence type="ECO:0000256" key="4">
    <source>
        <dbReference type="ARBA" id="ARBA00022801"/>
    </source>
</evidence>
<evidence type="ECO:0000256" key="10">
    <source>
        <dbReference type="PROSITE-ProRule" id="PRU00552"/>
    </source>
</evidence>
<evidence type="ECO:0000256" key="6">
    <source>
        <dbReference type="ARBA" id="ARBA00022840"/>
    </source>
</evidence>
<comment type="catalytic activity">
    <reaction evidence="9">
        <text>ATP + H2O = ADP + phosphate + H(+)</text>
        <dbReference type="Rhea" id="RHEA:13065"/>
        <dbReference type="ChEBI" id="CHEBI:15377"/>
        <dbReference type="ChEBI" id="CHEBI:15378"/>
        <dbReference type="ChEBI" id="CHEBI:30616"/>
        <dbReference type="ChEBI" id="CHEBI:43474"/>
        <dbReference type="ChEBI" id="CHEBI:456216"/>
        <dbReference type="EC" id="3.6.4.13"/>
    </reaction>
</comment>
<dbReference type="Pfam" id="PF03880">
    <property type="entry name" value="DbpA"/>
    <property type="match status" value="1"/>
</dbReference>
<dbReference type="InterPro" id="IPR014001">
    <property type="entry name" value="Helicase_ATP-bd"/>
</dbReference>
<dbReference type="RefSeq" id="WP_179645951.1">
    <property type="nucleotide sequence ID" value="NZ_BAAAYY010000006.1"/>
</dbReference>
<dbReference type="EC" id="3.6.4.13" evidence="1"/>
<dbReference type="CDD" id="cd12252">
    <property type="entry name" value="RRM_DbpA"/>
    <property type="match status" value="1"/>
</dbReference>
<dbReference type="FunFam" id="3.40.50.300:FF:000108">
    <property type="entry name" value="ATP-dependent RNA helicase RhlE"/>
    <property type="match status" value="1"/>
</dbReference>
<reference evidence="15 16" key="1">
    <citation type="submission" date="2020-07" db="EMBL/GenBank/DDBJ databases">
        <title>Sequencing the genomes of 1000 actinobacteria strains.</title>
        <authorList>
            <person name="Klenk H.-P."/>
        </authorList>
    </citation>
    <scope>NUCLEOTIDE SEQUENCE [LARGE SCALE GENOMIC DNA]</scope>
    <source>
        <strain evidence="15 16">CXB654</strain>
    </source>
</reference>
<evidence type="ECO:0000256" key="5">
    <source>
        <dbReference type="ARBA" id="ARBA00022806"/>
    </source>
</evidence>
<dbReference type="Pfam" id="PF00270">
    <property type="entry name" value="DEAD"/>
    <property type="match status" value="1"/>
</dbReference>
<keyword evidence="3 11" id="KW-0547">Nucleotide-binding</keyword>
<feature type="domain" description="Helicase C-terminal" evidence="13">
    <location>
        <begin position="243"/>
        <end position="388"/>
    </location>
</feature>
<organism evidence="15 16">
    <name type="scientific">Spinactinospora alkalitolerans</name>
    <dbReference type="NCBI Taxonomy" id="687207"/>
    <lineage>
        <taxon>Bacteria</taxon>
        <taxon>Bacillati</taxon>
        <taxon>Actinomycetota</taxon>
        <taxon>Actinomycetes</taxon>
        <taxon>Streptosporangiales</taxon>
        <taxon>Nocardiopsidaceae</taxon>
        <taxon>Spinactinospora</taxon>
    </lineage>
</organism>
<dbReference type="Pfam" id="PF25399">
    <property type="entry name" value="DeaD_dimer"/>
    <property type="match status" value="1"/>
</dbReference>
<dbReference type="InterPro" id="IPR011545">
    <property type="entry name" value="DEAD/DEAH_box_helicase_dom"/>
</dbReference>
<dbReference type="PANTHER" id="PTHR47959:SF1">
    <property type="entry name" value="ATP-DEPENDENT RNA HELICASE DBPA"/>
    <property type="match status" value="1"/>
</dbReference>
<dbReference type="InterPro" id="IPR001650">
    <property type="entry name" value="Helicase_C-like"/>
</dbReference>
<evidence type="ECO:0000256" key="2">
    <source>
        <dbReference type="ARBA" id="ARBA00022490"/>
    </source>
</evidence>
<keyword evidence="7" id="KW-0346">Stress response</keyword>
<keyword evidence="2" id="KW-0963">Cytoplasm</keyword>
<comment type="caution">
    <text evidence="15">The sequence shown here is derived from an EMBL/GenBank/DDBJ whole genome shotgun (WGS) entry which is preliminary data.</text>
</comment>
<evidence type="ECO:0000256" key="1">
    <source>
        <dbReference type="ARBA" id="ARBA00012552"/>
    </source>
</evidence>
<evidence type="ECO:0000259" key="12">
    <source>
        <dbReference type="PROSITE" id="PS51192"/>
    </source>
</evidence>
<evidence type="ECO:0000313" key="15">
    <source>
        <dbReference type="EMBL" id="NYE50479.1"/>
    </source>
</evidence>
<dbReference type="InterPro" id="IPR005580">
    <property type="entry name" value="DbpA/CsdA_RNA-bd_dom"/>
</dbReference>
<dbReference type="GO" id="GO:0003723">
    <property type="term" value="F:RNA binding"/>
    <property type="evidence" value="ECO:0007669"/>
    <property type="project" value="UniProtKB-ARBA"/>
</dbReference>
<dbReference type="GO" id="GO:0005524">
    <property type="term" value="F:ATP binding"/>
    <property type="evidence" value="ECO:0007669"/>
    <property type="project" value="UniProtKB-KW"/>
</dbReference>
<dbReference type="InterPro" id="IPR027417">
    <property type="entry name" value="P-loop_NTPase"/>
</dbReference>
<dbReference type="InterPro" id="IPR014014">
    <property type="entry name" value="RNA_helicase_DEAD_Q_motif"/>
</dbReference>
<dbReference type="GO" id="GO:0005829">
    <property type="term" value="C:cytosol"/>
    <property type="evidence" value="ECO:0007669"/>
    <property type="project" value="TreeGrafter"/>
</dbReference>
<dbReference type="InterPro" id="IPR050079">
    <property type="entry name" value="DEAD_box_RNA_helicase"/>
</dbReference>
<evidence type="ECO:0000259" key="13">
    <source>
        <dbReference type="PROSITE" id="PS51194"/>
    </source>
</evidence>
<dbReference type="CDD" id="cd18787">
    <property type="entry name" value="SF2_C_DEAD"/>
    <property type="match status" value="1"/>
</dbReference>
<keyword evidence="5 11" id="KW-0347">Helicase</keyword>
<proteinExistence type="inferred from homology"/>
<dbReference type="PROSITE" id="PS51195">
    <property type="entry name" value="Q_MOTIF"/>
    <property type="match status" value="1"/>
</dbReference>
<dbReference type="CDD" id="cd00268">
    <property type="entry name" value="DEADc"/>
    <property type="match status" value="1"/>
</dbReference>
<keyword evidence="4 11" id="KW-0378">Hydrolase</keyword>